<reference evidence="2" key="1">
    <citation type="submission" date="2025-08" db="UniProtKB">
        <authorList>
            <consortium name="Ensembl"/>
        </authorList>
    </citation>
    <scope>IDENTIFICATION</scope>
</reference>
<dbReference type="InterPro" id="IPR007110">
    <property type="entry name" value="Ig-like_dom"/>
</dbReference>
<evidence type="ECO:0000313" key="2">
    <source>
        <dbReference type="Ensembl" id="ENSPCEP00000004149.1"/>
    </source>
</evidence>
<evidence type="ECO:0000259" key="1">
    <source>
        <dbReference type="PROSITE" id="PS50835"/>
    </source>
</evidence>
<dbReference type="Proteomes" id="UP000694393">
    <property type="component" value="Unplaced"/>
</dbReference>
<dbReference type="AlphaFoldDB" id="A0A8C8RDQ9"/>
<dbReference type="InterPro" id="IPR013106">
    <property type="entry name" value="Ig_V-set"/>
</dbReference>
<dbReference type="PROSITE" id="PS50835">
    <property type="entry name" value="IG_LIKE"/>
    <property type="match status" value="1"/>
</dbReference>
<dbReference type="Pfam" id="PF07686">
    <property type="entry name" value="V-set"/>
    <property type="match status" value="1"/>
</dbReference>
<name>A0A8C8RDQ9_9SAUR</name>
<sequence>STVTFHSSLCHLSNHPSIHPFTVTIHQSFPPLFIYLSIFLFRVSNHTLPSTGMRVKALWIRGSGEDVVLDSNHPFYRGRLNMSKLDEVKQGKATLTLSQVEKRDSGIYQCCIDIQNKELRMGESTELRVMKRNRTVNMAISIDPSAER</sequence>
<protein>
    <recommendedName>
        <fullName evidence="1">Ig-like domain-containing protein</fullName>
    </recommendedName>
</protein>
<keyword evidence="3" id="KW-1185">Reference proteome</keyword>
<feature type="domain" description="Ig-like" evidence="1">
    <location>
        <begin position="59"/>
        <end position="120"/>
    </location>
</feature>
<dbReference type="Ensembl" id="ENSPCET00000004279.1">
    <property type="protein sequence ID" value="ENSPCEP00000004149.1"/>
    <property type="gene ID" value="ENSPCEG00000003316.1"/>
</dbReference>
<reference evidence="2" key="2">
    <citation type="submission" date="2025-09" db="UniProtKB">
        <authorList>
            <consortium name="Ensembl"/>
        </authorList>
    </citation>
    <scope>IDENTIFICATION</scope>
</reference>
<dbReference type="InterPro" id="IPR036179">
    <property type="entry name" value="Ig-like_dom_sf"/>
</dbReference>
<accession>A0A8C8RDQ9</accession>
<proteinExistence type="predicted"/>
<dbReference type="InterPro" id="IPR013783">
    <property type="entry name" value="Ig-like_fold"/>
</dbReference>
<dbReference type="Gene3D" id="2.60.40.10">
    <property type="entry name" value="Immunoglobulins"/>
    <property type="match status" value="1"/>
</dbReference>
<organism evidence="2 3">
    <name type="scientific">Pelusios castaneus</name>
    <name type="common">West African mud turtle</name>
    <dbReference type="NCBI Taxonomy" id="367368"/>
    <lineage>
        <taxon>Eukaryota</taxon>
        <taxon>Metazoa</taxon>
        <taxon>Chordata</taxon>
        <taxon>Craniata</taxon>
        <taxon>Vertebrata</taxon>
        <taxon>Euteleostomi</taxon>
        <taxon>Archelosauria</taxon>
        <taxon>Testudinata</taxon>
        <taxon>Testudines</taxon>
        <taxon>Pleurodira</taxon>
        <taxon>Pelomedusidae</taxon>
        <taxon>Pelusios</taxon>
    </lineage>
</organism>
<evidence type="ECO:0000313" key="3">
    <source>
        <dbReference type="Proteomes" id="UP000694393"/>
    </source>
</evidence>
<dbReference type="SUPFAM" id="SSF48726">
    <property type="entry name" value="Immunoglobulin"/>
    <property type="match status" value="1"/>
</dbReference>